<proteinExistence type="predicted"/>
<dbReference type="EMBL" id="JACGWO010000001">
    <property type="protein sequence ID" value="KAK4439076.1"/>
    <property type="molecule type" value="Genomic_DNA"/>
</dbReference>
<dbReference type="Proteomes" id="UP001293254">
    <property type="component" value="Unassembled WGS sequence"/>
</dbReference>
<comment type="caution">
    <text evidence="3">The sequence shown here is derived from an EMBL/GenBank/DDBJ whole genome shotgun (WGS) entry which is preliminary data.</text>
</comment>
<accession>A0AAE1YZB7</accession>
<dbReference type="PANTHER" id="PTHR31286:SF180">
    <property type="entry name" value="OS10G0362600 PROTEIN"/>
    <property type="match status" value="1"/>
</dbReference>
<evidence type="ECO:0000259" key="2">
    <source>
        <dbReference type="Pfam" id="PF14111"/>
    </source>
</evidence>
<organism evidence="3 4">
    <name type="scientific">Sesamum alatum</name>
    <dbReference type="NCBI Taxonomy" id="300844"/>
    <lineage>
        <taxon>Eukaryota</taxon>
        <taxon>Viridiplantae</taxon>
        <taxon>Streptophyta</taxon>
        <taxon>Embryophyta</taxon>
        <taxon>Tracheophyta</taxon>
        <taxon>Spermatophyta</taxon>
        <taxon>Magnoliopsida</taxon>
        <taxon>eudicotyledons</taxon>
        <taxon>Gunneridae</taxon>
        <taxon>Pentapetalae</taxon>
        <taxon>asterids</taxon>
        <taxon>lamiids</taxon>
        <taxon>Lamiales</taxon>
        <taxon>Pedaliaceae</taxon>
        <taxon>Sesamum</taxon>
    </lineage>
</organism>
<feature type="region of interest" description="Disordered" evidence="1">
    <location>
        <begin position="271"/>
        <end position="308"/>
    </location>
</feature>
<keyword evidence="4" id="KW-1185">Reference proteome</keyword>
<feature type="domain" description="DUF4283" evidence="2">
    <location>
        <begin position="53"/>
        <end position="129"/>
    </location>
</feature>
<dbReference type="Pfam" id="PF14111">
    <property type="entry name" value="DUF4283"/>
    <property type="match status" value="1"/>
</dbReference>
<evidence type="ECO:0000313" key="4">
    <source>
        <dbReference type="Proteomes" id="UP001293254"/>
    </source>
</evidence>
<dbReference type="InterPro" id="IPR025558">
    <property type="entry name" value="DUF4283"/>
</dbReference>
<protein>
    <recommendedName>
        <fullName evidence="2">DUF4283 domain-containing protein</fullName>
    </recommendedName>
</protein>
<dbReference type="PANTHER" id="PTHR31286">
    <property type="entry name" value="GLYCINE-RICH CELL WALL STRUCTURAL PROTEIN 1.8-LIKE"/>
    <property type="match status" value="1"/>
</dbReference>
<evidence type="ECO:0000256" key="1">
    <source>
        <dbReference type="SAM" id="MobiDB-lite"/>
    </source>
</evidence>
<reference evidence="3" key="1">
    <citation type="submission" date="2020-06" db="EMBL/GenBank/DDBJ databases">
        <authorList>
            <person name="Li T."/>
            <person name="Hu X."/>
            <person name="Zhang T."/>
            <person name="Song X."/>
            <person name="Zhang H."/>
            <person name="Dai N."/>
            <person name="Sheng W."/>
            <person name="Hou X."/>
            <person name="Wei L."/>
        </authorList>
    </citation>
    <scope>NUCLEOTIDE SEQUENCE</scope>
    <source>
        <strain evidence="3">3651</strain>
        <tissue evidence="3">Leaf</tissue>
    </source>
</reference>
<reference evidence="3" key="2">
    <citation type="journal article" date="2024" name="Plant">
        <title>Genomic evolution and insights into agronomic trait innovations of Sesamum species.</title>
        <authorList>
            <person name="Miao H."/>
            <person name="Wang L."/>
            <person name="Qu L."/>
            <person name="Liu H."/>
            <person name="Sun Y."/>
            <person name="Le M."/>
            <person name="Wang Q."/>
            <person name="Wei S."/>
            <person name="Zheng Y."/>
            <person name="Lin W."/>
            <person name="Duan Y."/>
            <person name="Cao H."/>
            <person name="Xiong S."/>
            <person name="Wang X."/>
            <person name="Wei L."/>
            <person name="Li C."/>
            <person name="Ma Q."/>
            <person name="Ju M."/>
            <person name="Zhao R."/>
            <person name="Li G."/>
            <person name="Mu C."/>
            <person name="Tian Q."/>
            <person name="Mei H."/>
            <person name="Zhang T."/>
            <person name="Gao T."/>
            <person name="Zhang H."/>
        </authorList>
    </citation>
    <scope>NUCLEOTIDE SEQUENCE</scope>
    <source>
        <strain evidence="3">3651</strain>
    </source>
</reference>
<evidence type="ECO:0000313" key="3">
    <source>
        <dbReference type="EMBL" id="KAK4439076.1"/>
    </source>
</evidence>
<sequence>MDKTEAAEAKKTSYVGLFSTNQRLTNDNKLKKFIFDQETLKLGTHDLIDVRTKLGFYLFGYIAGKFLGLQAIRALSKLWGASFQQHDNEWLVFRFAKDEDRQRILAGGLYFVYGRPLLLKAMPDCFAFKEDDISLTPVWAILPSLPLECWHPNALSKIGSRLGTPIAMDSLTTKMERVSYALILLEVDASKALVDQVEFMLPNGVIRKQPVIYEFTPKFCTKLNRFGHLKDACQSNHYPAAVAATRPAATIKQVAPKKVQPIEWTFVQRRHKNEQKQQHTNPQPAVGETAKPTKEVQHPNVLAADNNDQEAWLKSMLQRR</sequence>
<name>A0AAE1YZB7_9LAMI</name>
<dbReference type="AlphaFoldDB" id="A0AAE1YZB7"/>
<gene>
    <name evidence="3" type="ORF">Salat_0242400</name>
</gene>
<dbReference type="InterPro" id="IPR040256">
    <property type="entry name" value="At4g02000-like"/>
</dbReference>